<proteinExistence type="inferred from homology"/>
<evidence type="ECO:0000259" key="6">
    <source>
        <dbReference type="Pfam" id="PF00389"/>
    </source>
</evidence>
<dbReference type="CDD" id="cd12169">
    <property type="entry name" value="PGDH_like_1"/>
    <property type="match status" value="1"/>
</dbReference>
<dbReference type="Pfam" id="PF02826">
    <property type="entry name" value="2-Hacid_dh_C"/>
    <property type="match status" value="1"/>
</dbReference>
<organism evidence="8 9">
    <name type="scientific">Glutamicibacter ardleyensis</name>
    <dbReference type="NCBI Taxonomy" id="225894"/>
    <lineage>
        <taxon>Bacteria</taxon>
        <taxon>Bacillati</taxon>
        <taxon>Actinomycetota</taxon>
        <taxon>Actinomycetes</taxon>
        <taxon>Micrococcales</taxon>
        <taxon>Micrococcaceae</taxon>
        <taxon>Glutamicibacter</taxon>
    </lineage>
</organism>
<keyword evidence="4" id="KW-0520">NAD</keyword>
<evidence type="ECO:0000256" key="2">
    <source>
        <dbReference type="ARBA" id="ARBA00022605"/>
    </source>
</evidence>
<dbReference type="InterPro" id="IPR006139">
    <property type="entry name" value="D-isomer_2_OHA_DH_cat_dom"/>
</dbReference>
<comment type="caution">
    <text evidence="8">The sequence shown here is derived from an EMBL/GenBank/DDBJ whole genome shotgun (WGS) entry which is preliminary data.</text>
</comment>
<evidence type="ECO:0000256" key="4">
    <source>
        <dbReference type="ARBA" id="ARBA00023027"/>
    </source>
</evidence>
<name>A0ABQ2DXF4_9MICC</name>
<sequence length="324" mass="35367">MRIAILDDYQNAARDFADFDALAAELNADLTVFNEHLGHEDDVVSAALEPFDVIVAMRERTPFTRARFEKLPNLKMLVSTGRRNGSIDLAAAGLHNVVVSHTGYSPTDAVEHTWALILAAARRLDVELFSAQSPRGEAEPWQSTFGMGLAGKTLGVYGLGNLGSRVAKVGLAFGMRVIAYSQNLTKARATEVGVELVSEAELFATSDVLTIHLKLSDRSTGVVGAKQLSWMKPEAILVNTSRSRIVETPALITAMENRMLRLAAVDVFDVEPLPVLDQLSRTRGLIATPHIGYVTAEQFEMFYQDSAENIRAWAKGSPIRVMGL</sequence>
<dbReference type="InterPro" id="IPR006140">
    <property type="entry name" value="D-isomer_DH_NAD-bd"/>
</dbReference>
<evidence type="ECO:0000259" key="7">
    <source>
        <dbReference type="Pfam" id="PF02826"/>
    </source>
</evidence>
<reference evidence="9" key="1">
    <citation type="journal article" date="2019" name="Int. J. Syst. Evol. Microbiol.">
        <title>The Global Catalogue of Microorganisms (GCM) 10K type strain sequencing project: providing services to taxonomists for standard genome sequencing and annotation.</title>
        <authorList>
            <consortium name="The Broad Institute Genomics Platform"/>
            <consortium name="The Broad Institute Genome Sequencing Center for Infectious Disease"/>
            <person name="Wu L."/>
            <person name="Ma J."/>
        </authorList>
    </citation>
    <scope>NUCLEOTIDE SEQUENCE [LARGE SCALE GENOMIC DNA]</scope>
    <source>
        <strain evidence="9">CGMCC 1.3685</strain>
    </source>
</reference>
<dbReference type="Proteomes" id="UP000606115">
    <property type="component" value="Unassembled WGS sequence"/>
</dbReference>
<dbReference type="PROSITE" id="PS00065">
    <property type="entry name" value="D_2_HYDROXYACID_DH_1"/>
    <property type="match status" value="1"/>
</dbReference>
<dbReference type="RefSeq" id="WP_188687230.1">
    <property type="nucleotide sequence ID" value="NZ_BMKX01000011.1"/>
</dbReference>
<protein>
    <submittedName>
        <fullName evidence="8">2-hydroxyacid dehydrogenase</fullName>
    </submittedName>
</protein>
<dbReference type="InterPro" id="IPR029752">
    <property type="entry name" value="D-isomer_DH_CS1"/>
</dbReference>
<evidence type="ECO:0000256" key="1">
    <source>
        <dbReference type="ARBA" id="ARBA00005854"/>
    </source>
</evidence>
<evidence type="ECO:0000256" key="5">
    <source>
        <dbReference type="RuleBase" id="RU003719"/>
    </source>
</evidence>
<dbReference type="SUPFAM" id="SSF52283">
    <property type="entry name" value="Formate/glycerate dehydrogenase catalytic domain-like"/>
    <property type="match status" value="1"/>
</dbReference>
<accession>A0ABQ2DXF4</accession>
<keyword evidence="2" id="KW-0028">Amino-acid biosynthesis</keyword>
<feature type="domain" description="D-isomer specific 2-hydroxyacid dehydrogenase NAD-binding" evidence="7">
    <location>
        <begin position="115"/>
        <end position="292"/>
    </location>
</feature>
<dbReference type="GeneID" id="303305666"/>
<dbReference type="PANTHER" id="PTHR42789:SF1">
    <property type="entry name" value="D-ISOMER SPECIFIC 2-HYDROXYACID DEHYDROGENASE FAMILY PROTEIN (AFU_ORTHOLOGUE AFUA_6G10090)"/>
    <property type="match status" value="1"/>
</dbReference>
<keyword evidence="9" id="KW-1185">Reference proteome</keyword>
<dbReference type="InterPro" id="IPR050857">
    <property type="entry name" value="D-2-hydroxyacid_DH"/>
</dbReference>
<dbReference type="Pfam" id="PF00389">
    <property type="entry name" value="2-Hacid_dh"/>
    <property type="match status" value="1"/>
</dbReference>
<feature type="domain" description="D-isomer specific 2-hydroxyacid dehydrogenase catalytic" evidence="6">
    <location>
        <begin position="29"/>
        <end position="318"/>
    </location>
</feature>
<keyword evidence="3 5" id="KW-0560">Oxidoreductase</keyword>
<dbReference type="PANTHER" id="PTHR42789">
    <property type="entry name" value="D-ISOMER SPECIFIC 2-HYDROXYACID DEHYDROGENASE FAMILY PROTEIN (AFU_ORTHOLOGUE AFUA_6G10090)"/>
    <property type="match status" value="1"/>
</dbReference>
<dbReference type="Gene3D" id="3.40.50.720">
    <property type="entry name" value="NAD(P)-binding Rossmann-like Domain"/>
    <property type="match status" value="2"/>
</dbReference>
<dbReference type="EMBL" id="BMKX01000011">
    <property type="protein sequence ID" value="GGJ71805.1"/>
    <property type="molecule type" value="Genomic_DNA"/>
</dbReference>
<evidence type="ECO:0000256" key="3">
    <source>
        <dbReference type="ARBA" id="ARBA00023002"/>
    </source>
</evidence>
<evidence type="ECO:0000313" key="9">
    <source>
        <dbReference type="Proteomes" id="UP000606115"/>
    </source>
</evidence>
<dbReference type="InterPro" id="IPR036291">
    <property type="entry name" value="NAD(P)-bd_dom_sf"/>
</dbReference>
<comment type="similarity">
    <text evidence="1 5">Belongs to the D-isomer specific 2-hydroxyacid dehydrogenase family.</text>
</comment>
<gene>
    <name evidence="8" type="primary">serA</name>
    <name evidence="8" type="ORF">GCM10007173_33330</name>
</gene>
<evidence type="ECO:0000313" key="8">
    <source>
        <dbReference type="EMBL" id="GGJ71805.1"/>
    </source>
</evidence>
<dbReference type="SUPFAM" id="SSF51735">
    <property type="entry name" value="NAD(P)-binding Rossmann-fold domains"/>
    <property type="match status" value="1"/>
</dbReference>